<evidence type="ECO:0000313" key="5">
    <source>
        <dbReference type="EMBL" id="KIO02777.1"/>
    </source>
</evidence>
<reference evidence="5 6" key="1">
    <citation type="submission" date="2014-04" db="EMBL/GenBank/DDBJ databases">
        <authorList>
            <consortium name="DOE Joint Genome Institute"/>
            <person name="Kuo A."/>
            <person name="Kohler A."/>
            <person name="Costa M.D."/>
            <person name="Nagy L.G."/>
            <person name="Floudas D."/>
            <person name="Copeland A."/>
            <person name="Barry K.W."/>
            <person name="Cichocki N."/>
            <person name="Veneault-Fourrey C."/>
            <person name="LaButti K."/>
            <person name="Lindquist E.A."/>
            <person name="Lipzen A."/>
            <person name="Lundell T."/>
            <person name="Morin E."/>
            <person name="Murat C."/>
            <person name="Sun H."/>
            <person name="Tunlid A."/>
            <person name="Henrissat B."/>
            <person name="Grigoriev I.V."/>
            <person name="Hibbett D.S."/>
            <person name="Martin F."/>
            <person name="Nordberg H.P."/>
            <person name="Cantor M.N."/>
            <person name="Hua S.X."/>
        </authorList>
    </citation>
    <scope>NUCLEOTIDE SEQUENCE [LARGE SCALE GENOMIC DNA]</scope>
    <source>
        <strain evidence="5 6">Marx 270</strain>
    </source>
</reference>
<dbReference type="PANTHER" id="PTHR35897:SF1">
    <property type="entry name" value="METHYLTRANSFERASE AUSD"/>
    <property type="match status" value="1"/>
</dbReference>
<keyword evidence="6" id="KW-1185">Reference proteome</keyword>
<comment type="similarity">
    <text evidence="4">Belongs to the class I-like SAM-binding methyltransferase superfamily.</text>
</comment>
<dbReference type="AlphaFoldDB" id="A0A0C3JZF7"/>
<evidence type="ECO:0000256" key="4">
    <source>
        <dbReference type="ARBA" id="ARBA00038314"/>
    </source>
</evidence>
<dbReference type="HOGENOM" id="CLU_051542_1_1_1"/>
<dbReference type="OrthoDB" id="2094832at2759"/>
<keyword evidence="2" id="KW-0808">Transferase</keyword>
<proteinExistence type="inferred from homology"/>
<evidence type="ECO:0000256" key="1">
    <source>
        <dbReference type="ARBA" id="ARBA00005179"/>
    </source>
</evidence>
<evidence type="ECO:0000256" key="3">
    <source>
        <dbReference type="ARBA" id="ARBA00022691"/>
    </source>
</evidence>
<comment type="pathway">
    <text evidence="1">Secondary metabolite biosynthesis.</text>
</comment>
<dbReference type="PANTHER" id="PTHR35897">
    <property type="entry name" value="METHYLTRANSFERASE AUSD"/>
    <property type="match status" value="1"/>
</dbReference>
<dbReference type="STRING" id="870435.A0A0C3JZF7"/>
<evidence type="ECO:0000313" key="6">
    <source>
        <dbReference type="Proteomes" id="UP000054217"/>
    </source>
</evidence>
<name>A0A0C3JZF7_PISTI</name>
<sequence>MSDEPETDIPSLDPSIYDAILDSEILSFMKSLTGIQDDDELKAHVLNIQKKAYAVYPYPCIGFLHFMNRKISSHESYQQVLKLGRDREGALLLEIGCCLGMEMRRAAADGFPAKQIIASDLHSEFWEFGHALFRTTPQSFPATFVAGDALDPDFLSPLPGTSESRASLDLSSLTTLNQLKGKVSAIYARSLFHLFNEDQQRQLAHSLGSLLSTQPGSVIFGSHMGNVEKGIIKHEPIAGQDCTFFHSPESWKELWCKLTGPVFRFGEVNVKANFQFVRTASGMEGFRMDWSITRL</sequence>
<evidence type="ECO:0000256" key="2">
    <source>
        <dbReference type="ARBA" id="ARBA00022679"/>
    </source>
</evidence>
<dbReference type="InParanoid" id="A0A0C3JZF7"/>
<organism evidence="5 6">
    <name type="scientific">Pisolithus tinctorius Marx 270</name>
    <dbReference type="NCBI Taxonomy" id="870435"/>
    <lineage>
        <taxon>Eukaryota</taxon>
        <taxon>Fungi</taxon>
        <taxon>Dikarya</taxon>
        <taxon>Basidiomycota</taxon>
        <taxon>Agaricomycotina</taxon>
        <taxon>Agaricomycetes</taxon>
        <taxon>Agaricomycetidae</taxon>
        <taxon>Boletales</taxon>
        <taxon>Sclerodermatineae</taxon>
        <taxon>Pisolithaceae</taxon>
        <taxon>Pisolithus</taxon>
    </lineage>
</organism>
<reference evidence="6" key="2">
    <citation type="submission" date="2015-01" db="EMBL/GenBank/DDBJ databases">
        <title>Evolutionary Origins and Diversification of the Mycorrhizal Mutualists.</title>
        <authorList>
            <consortium name="DOE Joint Genome Institute"/>
            <consortium name="Mycorrhizal Genomics Consortium"/>
            <person name="Kohler A."/>
            <person name="Kuo A."/>
            <person name="Nagy L.G."/>
            <person name="Floudas D."/>
            <person name="Copeland A."/>
            <person name="Barry K.W."/>
            <person name="Cichocki N."/>
            <person name="Veneault-Fourrey C."/>
            <person name="LaButti K."/>
            <person name="Lindquist E.A."/>
            <person name="Lipzen A."/>
            <person name="Lundell T."/>
            <person name="Morin E."/>
            <person name="Murat C."/>
            <person name="Riley R."/>
            <person name="Ohm R."/>
            <person name="Sun H."/>
            <person name="Tunlid A."/>
            <person name="Henrissat B."/>
            <person name="Grigoriev I.V."/>
            <person name="Hibbett D.S."/>
            <person name="Martin F."/>
        </authorList>
    </citation>
    <scope>NUCLEOTIDE SEQUENCE [LARGE SCALE GENOMIC DNA]</scope>
    <source>
        <strain evidence="6">Marx 270</strain>
    </source>
</reference>
<dbReference type="Gene3D" id="3.40.50.150">
    <property type="entry name" value="Vaccinia Virus protein VP39"/>
    <property type="match status" value="1"/>
</dbReference>
<protein>
    <recommendedName>
        <fullName evidence="7">Methyltransferase domain-containing protein</fullName>
    </recommendedName>
</protein>
<gene>
    <name evidence="5" type="ORF">M404DRAFT_147126</name>
</gene>
<dbReference type="SUPFAM" id="SSF53335">
    <property type="entry name" value="S-adenosyl-L-methionine-dependent methyltransferases"/>
    <property type="match status" value="1"/>
</dbReference>
<dbReference type="Proteomes" id="UP000054217">
    <property type="component" value="Unassembled WGS sequence"/>
</dbReference>
<keyword evidence="3" id="KW-0949">S-adenosyl-L-methionine</keyword>
<accession>A0A0C3JZF7</accession>
<dbReference type="InterPro" id="IPR051654">
    <property type="entry name" value="Meroterpenoid_MTases"/>
</dbReference>
<dbReference type="EMBL" id="KN831980">
    <property type="protein sequence ID" value="KIO02777.1"/>
    <property type="molecule type" value="Genomic_DNA"/>
</dbReference>
<dbReference type="InterPro" id="IPR029063">
    <property type="entry name" value="SAM-dependent_MTases_sf"/>
</dbReference>
<evidence type="ECO:0008006" key="7">
    <source>
        <dbReference type="Google" id="ProtNLM"/>
    </source>
</evidence>
<dbReference type="GO" id="GO:0016740">
    <property type="term" value="F:transferase activity"/>
    <property type="evidence" value="ECO:0007669"/>
    <property type="project" value="UniProtKB-KW"/>
</dbReference>